<name>A0ABU4XEF1_9HYPH</name>
<dbReference type="Gene3D" id="2.40.30.170">
    <property type="match status" value="1"/>
</dbReference>
<dbReference type="PANTHER" id="PTHR30386">
    <property type="entry name" value="MEMBRANE FUSION SUBUNIT OF EMRAB-TOLC MULTIDRUG EFFLUX PUMP"/>
    <property type="match status" value="1"/>
</dbReference>
<evidence type="ECO:0000313" key="7">
    <source>
        <dbReference type="Proteomes" id="UP001271780"/>
    </source>
</evidence>
<keyword evidence="3" id="KW-0812">Transmembrane</keyword>
<evidence type="ECO:0000256" key="2">
    <source>
        <dbReference type="SAM" id="MobiDB-lite"/>
    </source>
</evidence>
<gene>
    <name evidence="6" type="ORF">RFM27_13850</name>
</gene>
<organism evidence="6 7">
    <name type="scientific">Mesorhizobium dulcispinae</name>
    <dbReference type="NCBI Taxonomy" id="3072316"/>
    <lineage>
        <taxon>Bacteria</taxon>
        <taxon>Pseudomonadati</taxon>
        <taxon>Pseudomonadota</taxon>
        <taxon>Alphaproteobacteria</taxon>
        <taxon>Hyphomicrobiales</taxon>
        <taxon>Phyllobacteriaceae</taxon>
        <taxon>Mesorhizobium</taxon>
    </lineage>
</organism>
<feature type="domain" description="p-hydroxybenzoic acid efflux pump subunit AaeA-like beta-barrel" evidence="5">
    <location>
        <begin position="364"/>
        <end position="449"/>
    </location>
</feature>
<dbReference type="Proteomes" id="UP001271780">
    <property type="component" value="Unassembled WGS sequence"/>
</dbReference>
<protein>
    <submittedName>
        <fullName evidence="6">HlyD family secretion protein</fullName>
    </submittedName>
</protein>
<dbReference type="Gene3D" id="1.10.287.470">
    <property type="entry name" value="Helix hairpin bin"/>
    <property type="match status" value="2"/>
</dbReference>
<dbReference type="InterPro" id="IPR058634">
    <property type="entry name" value="AaeA-lik-b-barrel"/>
</dbReference>
<accession>A0ABU4XEF1</accession>
<dbReference type="InterPro" id="IPR058625">
    <property type="entry name" value="MdtA-like_BSH"/>
</dbReference>
<keyword evidence="1" id="KW-0175">Coiled coil</keyword>
<evidence type="ECO:0000256" key="1">
    <source>
        <dbReference type="SAM" id="Coils"/>
    </source>
</evidence>
<dbReference type="PANTHER" id="PTHR30386:SF24">
    <property type="entry name" value="MULTIDRUG RESISTANCE EFFLUX PUMP"/>
    <property type="match status" value="1"/>
</dbReference>
<evidence type="ECO:0000256" key="3">
    <source>
        <dbReference type="SAM" id="Phobius"/>
    </source>
</evidence>
<keyword evidence="3" id="KW-1133">Transmembrane helix</keyword>
<dbReference type="Pfam" id="PF25963">
    <property type="entry name" value="Beta-barrel_AAEA"/>
    <property type="match status" value="1"/>
</dbReference>
<keyword evidence="7" id="KW-1185">Reference proteome</keyword>
<sequence length="456" mass="48894">MTSTWRCATAQRKIPIEQFQEGAKRFSVRSCLNKSLERCSGFDGIRARSSRSKGIPVDTNSPVAEPVDERQRPDKQEKSAPRSDSRRRSEADASPDKTDRSAGGEGASQDKRGGGLSGSIKRHPLTAGTVLLVVLLIAAGAVLWWLNARNYEWTDDAFIDARTVTVGAEIAGRITEVAVTDNQPVEAGAVLLRIDDSDYQASLKQAEASVAAAQAEITNVEAQTEAQNAKIDAAHKQVAQAQAALEFAKSEDQRNRELLARGTATQQQAQQAASTLRQDQAALDTATANADAAKSQLAVLQAQGKSAEAKLRQARASEDQAKTTLARTTIVAPVAGRATNITVPKGTYAQPGQVLMMFVPKDIWVKANFKETQLDLMRPGQPVDIAIDAYPEKAFHGRVDSVQAGSGTAFSLLPAENATGNFVKVVQRVPVKIVFDQPPDAYLGPGMSVVPTVKVR</sequence>
<comment type="caution">
    <text evidence="6">The sequence shown here is derived from an EMBL/GenBank/DDBJ whole genome shotgun (WGS) entry which is preliminary data.</text>
</comment>
<reference evidence="6 7" key="1">
    <citation type="submission" date="2023-08" db="EMBL/GenBank/DDBJ databases">
        <title>Implementing the SeqCode for naming new Mesorhizobium species isolated from Vachellia karroo root nodules.</title>
        <authorList>
            <person name="Van Lill M."/>
        </authorList>
    </citation>
    <scope>NUCLEOTIDE SEQUENCE [LARGE SCALE GENOMIC DNA]</scope>
    <source>
        <strain evidence="6 7">VK23A</strain>
    </source>
</reference>
<feature type="coiled-coil region" evidence="1">
    <location>
        <begin position="203"/>
        <end position="251"/>
    </location>
</feature>
<feature type="region of interest" description="Disordered" evidence="2">
    <location>
        <begin position="46"/>
        <end position="117"/>
    </location>
</feature>
<evidence type="ECO:0000259" key="4">
    <source>
        <dbReference type="Pfam" id="PF25917"/>
    </source>
</evidence>
<feature type="coiled-coil region" evidence="1">
    <location>
        <begin position="276"/>
        <end position="317"/>
    </location>
</feature>
<feature type="transmembrane region" description="Helical" evidence="3">
    <location>
        <begin position="125"/>
        <end position="146"/>
    </location>
</feature>
<dbReference type="EMBL" id="JAVIIZ010000007">
    <property type="protein sequence ID" value="MDX8473159.1"/>
    <property type="molecule type" value="Genomic_DNA"/>
</dbReference>
<proteinExistence type="predicted"/>
<keyword evidence="3" id="KW-0472">Membrane</keyword>
<feature type="domain" description="Multidrug resistance protein MdtA-like barrel-sandwich hybrid" evidence="4">
    <location>
        <begin position="162"/>
        <end position="357"/>
    </location>
</feature>
<feature type="compositionally biased region" description="Basic and acidic residues" evidence="2">
    <location>
        <begin position="67"/>
        <end position="113"/>
    </location>
</feature>
<dbReference type="Pfam" id="PF25917">
    <property type="entry name" value="BSH_RND"/>
    <property type="match status" value="1"/>
</dbReference>
<evidence type="ECO:0000259" key="5">
    <source>
        <dbReference type="Pfam" id="PF25963"/>
    </source>
</evidence>
<evidence type="ECO:0000313" key="6">
    <source>
        <dbReference type="EMBL" id="MDX8473159.1"/>
    </source>
</evidence>
<dbReference type="SUPFAM" id="SSF111369">
    <property type="entry name" value="HlyD-like secretion proteins"/>
    <property type="match status" value="2"/>
</dbReference>
<dbReference type="Gene3D" id="2.40.50.100">
    <property type="match status" value="1"/>
</dbReference>
<dbReference type="InterPro" id="IPR050739">
    <property type="entry name" value="MFP"/>
</dbReference>